<accession>A0A941HVV3</accession>
<dbReference type="SUPFAM" id="SSF53335">
    <property type="entry name" value="S-adenosyl-L-methionine-dependent methyltransferases"/>
    <property type="match status" value="1"/>
</dbReference>
<reference evidence="1" key="1">
    <citation type="submission" date="2021-04" db="EMBL/GenBank/DDBJ databases">
        <title>Draft genome assembly of strain Phenylobacterium sp. 20VBR1 using MiniION and Illumina platforms.</title>
        <authorList>
            <person name="Thomas F.A."/>
            <person name="Krishnan K.P."/>
            <person name="Sinha R.K."/>
        </authorList>
    </citation>
    <scope>NUCLEOTIDE SEQUENCE</scope>
    <source>
        <strain evidence="1">20VBR1</strain>
    </source>
</reference>
<evidence type="ECO:0000313" key="2">
    <source>
        <dbReference type="Proteomes" id="UP000622580"/>
    </source>
</evidence>
<name>A0A941HVV3_9CAUL</name>
<comment type="caution">
    <text evidence="1">The sequence shown here is derived from an EMBL/GenBank/DDBJ whole genome shotgun (WGS) entry which is preliminary data.</text>
</comment>
<organism evidence="1 2">
    <name type="scientific">Phenylobacterium glaciei</name>
    <dbReference type="NCBI Taxonomy" id="2803784"/>
    <lineage>
        <taxon>Bacteria</taxon>
        <taxon>Pseudomonadati</taxon>
        <taxon>Pseudomonadota</taxon>
        <taxon>Alphaproteobacteria</taxon>
        <taxon>Caulobacterales</taxon>
        <taxon>Caulobacteraceae</taxon>
        <taxon>Phenylobacterium</taxon>
    </lineage>
</organism>
<dbReference type="Proteomes" id="UP000622580">
    <property type="component" value="Unassembled WGS sequence"/>
</dbReference>
<keyword evidence="2" id="KW-1185">Reference proteome</keyword>
<dbReference type="EMBL" id="JAGSGD010000001">
    <property type="protein sequence ID" value="MBR7619113.1"/>
    <property type="molecule type" value="Genomic_DNA"/>
</dbReference>
<dbReference type="Gene3D" id="3.40.50.150">
    <property type="entry name" value="Vaccinia Virus protein VP39"/>
    <property type="match status" value="1"/>
</dbReference>
<dbReference type="RefSeq" id="WP_215339260.1">
    <property type="nucleotide sequence ID" value="NZ_JAGSGD010000001.1"/>
</dbReference>
<evidence type="ECO:0000313" key="1">
    <source>
        <dbReference type="EMBL" id="MBR7619113.1"/>
    </source>
</evidence>
<sequence length="287" mass="30329">MTDDPDPSRDLLDPSDLIGLAAAGWRLGQDRCAGCGGYHRIWGTLRAAGVVGGPGADEAVLAPLLAALLKPADRVFLAGSADPGLLDLVARAAGQIPLTVSVADLCATPLAVIAQLRRQAATSVSTRRLDLADLEDVGQWDLILSHSMLPFVPPTQRLEILVRLRRALAPEGRLVLAARTSANLTATEAALHDQAWTARARKRIADAGVPLPGPAEAFDADLATFAARRQGQLGGFETAEMIARLLEQAGFEVLQSLKSQETTRLLLGGGTHSRQSYVLVARDPSFA</sequence>
<dbReference type="InterPro" id="IPR029063">
    <property type="entry name" value="SAM-dependent_MTases_sf"/>
</dbReference>
<proteinExistence type="predicted"/>
<dbReference type="AlphaFoldDB" id="A0A941HVV3"/>
<protein>
    <submittedName>
        <fullName evidence="1">Uncharacterized protein</fullName>
    </submittedName>
</protein>
<gene>
    <name evidence="1" type="ORF">JKL49_06890</name>
</gene>